<dbReference type="InterPro" id="IPR050951">
    <property type="entry name" value="Retrovirus_Pol_polyprotein"/>
</dbReference>
<accession>A0AAN9AJE5</accession>
<name>A0AAN9AJE5_9CAEN</name>
<dbReference type="PANTHER" id="PTHR37984">
    <property type="entry name" value="PROTEIN CBG26694"/>
    <property type="match status" value="1"/>
</dbReference>
<evidence type="ECO:0000313" key="2">
    <source>
        <dbReference type="EMBL" id="KAK7087942.1"/>
    </source>
</evidence>
<organism evidence="2 3">
    <name type="scientific">Littorina saxatilis</name>
    <dbReference type="NCBI Taxonomy" id="31220"/>
    <lineage>
        <taxon>Eukaryota</taxon>
        <taxon>Metazoa</taxon>
        <taxon>Spiralia</taxon>
        <taxon>Lophotrochozoa</taxon>
        <taxon>Mollusca</taxon>
        <taxon>Gastropoda</taxon>
        <taxon>Caenogastropoda</taxon>
        <taxon>Littorinimorpha</taxon>
        <taxon>Littorinoidea</taxon>
        <taxon>Littorinidae</taxon>
        <taxon>Littorina</taxon>
    </lineage>
</organism>
<feature type="region of interest" description="Disordered" evidence="1">
    <location>
        <begin position="1"/>
        <end position="26"/>
    </location>
</feature>
<sequence>MAEHRDNQPQQRHTARVNPPPPLNVKKGGDDWKMFKQMWNNYCVITKLEPESNAYKRALFLHTLGPDGLGVYNGMHLEEEPTVADIIAAFDAHFIGKTNETYERYIFNKREQRSDGTVEEYIAALRTLAATCHFCDCLKDSLLRDRIVLGIRDSSTRKRLLQEADLSLELCIDMCKAAEATSQQLRTLKREDETAEVCSVAQKQDQSRNFGKVIHNCKFCGQKHPLKKELCPAWGKTCKVCKKKNHFGVVCATAKHRKPKRVNAVGFDETDRSEDETLLAVNGSRCRQSKIIKAEMTVDGKTIVCQIDSGASVNVMPKKYMKKTKLMTQSKTKLHTYDGTVITPLGKTQLTLTNSKNEKHYTAEFVVVDEDLMPLIGKKTSEDMNLITVHYENLESIMNIEQDQLASFADVFENSVGSLPGVVHLEVDETVIPVISPA</sequence>
<dbReference type="SUPFAM" id="SSF50630">
    <property type="entry name" value="Acid proteases"/>
    <property type="match status" value="1"/>
</dbReference>
<protein>
    <submittedName>
        <fullName evidence="2">Uncharacterized protein</fullName>
    </submittedName>
</protein>
<dbReference type="Proteomes" id="UP001374579">
    <property type="component" value="Unassembled WGS sequence"/>
</dbReference>
<proteinExistence type="predicted"/>
<reference evidence="2 3" key="1">
    <citation type="submission" date="2024-02" db="EMBL/GenBank/DDBJ databases">
        <title>Chromosome-scale genome assembly of the rough periwinkle Littorina saxatilis.</title>
        <authorList>
            <person name="De Jode A."/>
            <person name="Faria R."/>
            <person name="Formenti G."/>
            <person name="Sims Y."/>
            <person name="Smith T.P."/>
            <person name="Tracey A."/>
            <person name="Wood J.M.D."/>
            <person name="Zagrodzka Z.B."/>
            <person name="Johannesson K."/>
            <person name="Butlin R.K."/>
            <person name="Leder E.H."/>
        </authorList>
    </citation>
    <scope>NUCLEOTIDE SEQUENCE [LARGE SCALE GENOMIC DNA]</scope>
    <source>
        <strain evidence="2">Snail1</strain>
        <tissue evidence="2">Muscle</tissue>
    </source>
</reference>
<dbReference type="InterPro" id="IPR021109">
    <property type="entry name" value="Peptidase_aspartic_dom_sf"/>
</dbReference>
<gene>
    <name evidence="2" type="ORF">V1264_021930</name>
</gene>
<keyword evidence="3" id="KW-1185">Reference proteome</keyword>
<comment type="caution">
    <text evidence="2">The sequence shown here is derived from an EMBL/GenBank/DDBJ whole genome shotgun (WGS) entry which is preliminary data.</text>
</comment>
<dbReference type="EMBL" id="JBAMIC010004070">
    <property type="protein sequence ID" value="KAK7087942.1"/>
    <property type="molecule type" value="Genomic_DNA"/>
</dbReference>
<evidence type="ECO:0000256" key="1">
    <source>
        <dbReference type="SAM" id="MobiDB-lite"/>
    </source>
</evidence>
<dbReference type="PANTHER" id="PTHR37984:SF8">
    <property type="entry name" value="CCHC-TYPE DOMAIN-CONTAINING PROTEIN"/>
    <property type="match status" value="1"/>
</dbReference>
<dbReference type="Gene3D" id="2.40.70.10">
    <property type="entry name" value="Acid Proteases"/>
    <property type="match status" value="1"/>
</dbReference>
<dbReference type="AlphaFoldDB" id="A0AAN9AJE5"/>
<dbReference type="CDD" id="cd05481">
    <property type="entry name" value="retropepsin_like_LTR_1"/>
    <property type="match status" value="1"/>
</dbReference>
<evidence type="ECO:0000313" key="3">
    <source>
        <dbReference type="Proteomes" id="UP001374579"/>
    </source>
</evidence>